<dbReference type="InterPro" id="IPR029039">
    <property type="entry name" value="Flavoprotein-like_sf"/>
</dbReference>
<keyword evidence="3" id="KW-1185">Reference proteome</keyword>
<gene>
    <name evidence="2" type="ORF">NE663_05520</name>
</gene>
<evidence type="ECO:0000259" key="1">
    <source>
        <dbReference type="Pfam" id="PF12682"/>
    </source>
</evidence>
<dbReference type="NCBIfam" id="NF005501">
    <property type="entry name" value="PRK07116.1"/>
    <property type="match status" value="1"/>
</dbReference>
<dbReference type="SUPFAM" id="SSF52218">
    <property type="entry name" value="Flavoproteins"/>
    <property type="match status" value="1"/>
</dbReference>
<evidence type="ECO:0000313" key="2">
    <source>
        <dbReference type="EMBL" id="MCQ5121719.1"/>
    </source>
</evidence>
<organism evidence="2 3">
    <name type="scientific">Massilicoli timonensis</name>
    <dbReference type="NCBI Taxonomy" id="2015901"/>
    <lineage>
        <taxon>Bacteria</taxon>
        <taxon>Bacillati</taxon>
        <taxon>Bacillota</taxon>
        <taxon>Erysipelotrichia</taxon>
        <taxon>Erysipelotrichales</taxon>
        <taxon>Erysipelotrichaceae</taxon>
        <taxon>Massilicoli</taxon>
    </lineage>
</organism>
<dbReference type="Proteomes" id="UP001524435">
    <property type="component" value="Unassembled WGS sequence"/>
</dbReference>
<dbReference type="RefSeq" id="WP_256197642.1">
    <property type="nucleotide sequence ID" value="NZ_JANGCH010000006.1"/>
</dbReference>
<dbReference type="Gene3D" id="3.40.50.360">
    <property type="match status" value="1"/>
</dbReference>
<protein>
    <submittedName>
        <fullName evidence="2">Flavodoxin</fullName>
    </submittedName>
</protein>
<reference evidence="2 3" key="1">
    <citation type="submission" date="2022-06" db="EMBL/GenBank/DDBJ databases">
        <title>Isolation of gut microbiota from human fecal samples.</title>
        <authorList>
            <person name="Pamer E.G."/>
            <person name="Barat B."/>
            <person name="Waligurski E."/>
            <person name="Medina S."/>
            <person name="Paddock L."/>
            <person name="Mostad J."/>
        </authorList>
    </citation>
    <scope>NUCLEOTIDE SEQUENCE [LARGE SCALE GENOMIC DNA]</scope>
    <source>
        <strain evidence="2 3">DFI.6.1</strain>
    </source>
</reference>
<accession>A0ABT1SKJ4</accession>
<proteinExistence type="predicted"/>
<name>A0ABT1SKJ4_9FIRM</name>
<dbReference type="PANTHER" id="PTHR39201">
    <property type="entry name" value="EXPORTED PROTEIN-RELATED"/>
    <property type="match status" value="1"/>
</dbReference>
<evidence type="ECO:0000313" key="3">
    <source>
        <dbReference type="Proteomes" id="UP001524435"/>
    </source>
</evidence>
<dbReference type="Pfam" id="PF12682">
    <property type="entry name" value="Flavodoxin_4"/>
    <property type="match status" value="1"/>
</dbReference>
<sequence>MKNKLVAYFSASGVTAHLAAHLAEAVDADLHEIKPLVPYSDADLNWNDAHSRSSVEMKDKTSRPAIANHVEHMEGYDTIYIGFPIWWYTAPTIINTFLEQYDLSGKTIIPFATSGGSAMGATNQDLAPSCPGAILKEGKRWNADASLTTLKNWAEQL</sequence>
<dbReference type="PANTHER" id="PTHR39201:SF1">
    <property type="entry name" value="FLAVODOXIN-LIKE DOMAIN-CONTAINING PROTEIN"/>
    <property type="match status" value="1"/>
</dbReference>
<comment type="caution">
    <text evidence="2">The sequence shown here is derived from an EMBL/GenBank/DDBJ whole genome shotgun (WGS) entry which is preliminary data.</text>
</comment>
<dbReference type="InterPro" id="IPR008254">
    <property type="entry name" value="Flavodoxin/NO_synth"/>
</dbReference>
<feature type="domain" description="Flavodoxin-like" evidence="1">
    <location>
        <begin position="4"/>
        <end position="156"/>
    </location>
</feature>
<dbReference type="EMBL" id="JANGCH010000006">
    <property type="protein sequence ID" value="MCQ5121719.1"/>
    <property type="molecule type" value="Genomic_DNA"/>
</dbReference>